<reference evidence="2" key="1">
    <citation type="journal article" date="2023" name="Commun. Biol.">
        <title>Genome analysis of Parmales, the sister group of diatoms, reveals the evolutionary specialization of diatoms from phago-mixotrophs to photoautotrophs.</title>
        <authorList>
            <person name="Ban H."/>
            <person name="Sato S."/>
            <person name="Yoshikawa S."/>
            <person name="Yamada K."/>
            <person name="Nakamura Y."/>
            <person name="Ichinomiya M."/>
            <person name="Sato N."/>
            <person name="Blanc-Mathieu R."/>
            <person name="Endo H."/>
            <person name="Kuwata A."/>
            <person name="Ogata H."/>
        </authorList>
    </citation>
    <scope>NUCLEOTIDE SEQUENCE [LARGE SCALE GENOMIC DNA]</scope>
</reference>
<comment type="caution">
    <text evidence="1">The sequence shown here is derived from an EMBL/GenBank/DDBJ whole genome shotgun (WGS) entry which is preliminary data.</text>
</comment>
<dbReference type="Pfam" id="PF03382">
    <property type="entry name" value="DUF285"/>
    <property type="match status" value="2"/>
</dbReference>
<evidence type="ECO:0008006" key="3">
    <source>
        <dbReference type="Google" id="ProtNLM"/>
    </source>
</evidence>
<dbReference type="Proteomes" id="UP001162640">
    <property type="component" value="Unassembled WGS sequence"/>
</dbReference>
<accession>A0A9W7BAI2</accession>
<dbReference type="InterPro" id="IPR011889">
    <property type="entry name" value="Liste_lipo_26"/>
</dbReference>
<protein>
    <recommendedName>
        <fullName evidence="3">BspA family leucine-rich repeat surface protein</fullName>
    </recommendedName>
</protein>
<sequence>MSHRFNGAELFNQDLSSWNVKNVRNMKSLFDFANAFEGKGLSQWNVENVEDMESMFIGAWLFNEDISSWKVEKCENMYAMFGDAESFNQDLSDWNVEKCKDMGNMFDGAKKFEGKGLSGWNVDNVENMSMMFTGCLTFNQDLSEWKGKIKKCEYMSGMFSICEKFEGKGLSEWDVKNVRNMEQMFRGAKRFDKDLFRNWNLSGKKISKI</sequence>
<evidence type="ECO:0000313" key="2">
    <source>
        <dbReference type="Proteomes" id="UP001162640"/>
    </source>
</evidence>
<dbReference type="InterPro" id="IPR005046">
    <property type="entry name" value="DUF285"/>
</dbReference>
<proteinExistence type="predicted"/>
<gene>
    <name evidence="1" type="ORF">TL16_g09306</name>
</gene>
<organism evidence="1 2">
    <name type="scientific">Triparma laevis f. inornata</name>
    <dbReference type="NCBI Taxonomy" id="1714386"/>
    <lineage>
        <taxon>Eukaryota</taxon>
        <taxon>Sar</taxon>
        <taxon>Stramenopiles</taxon>
        <taxon>Ochrophyta</taxon>
        <taxon>Bolidophyceae</taxon>
        <taxon>Parmales</taxon>
        <taxon>Triparmaceae</taxon>
        <taxon>Triparma</taxon>
    </lineage>
</organism>
<dbReference type="NCBIfam" id="TIGR02167">
    <property type="entry name" value="Liste_lipo_26"/>
    <property type="match status" value="1"/>
</dbReference>
<dbReference type="AlphaFoldDB" id="A0A9W7BAI2"/>
<name>A0A9W7BAI2_9STRA</name>
<evidence type="ECO:0000313" key="1">
    <source>
        <dbReference type="EMBL" id="GMH82585.1"/>
    </source>
</evidence>
<dbReference type="EMBL" id="BLQM01000316">
    <property type="protein sequence ID" value="GMH82585.1"/>
    <property type="molecule type" value="Genomic_DNA"/>
</dbReference>